<dbReference type="EMBL" id="GGEC01008830">
    <property type="protein sequence ID" value="MBW89313.1"/>
    <property type="molecule type" value="Transcribed_RNA"/>
</dbReference>
<dbReference type="Pfam" id="PF00407">
    <property type="entry name" value="Bet_v_1"/>
    <property type="match status" value="1"/>
</dbReference>
<reference evidence="2" key="1">
    <citation type="submission" date="2018-02" db="EMBL/GenBank/DDBJ databases">
        <title>Rhizophora mucronata_Transcriptome.</title>
        <authorList>
            <person name="Meera S.P."/>
            <person name="Sreeshan A."/>
            <person name="Augustine A."/>
        </authorList>
    </citation>
    <scope>NUCLEOTIDE SEQUENCE</scope>
    <source>
        <tissue evidence="2">Leaf</tissue>
    </source>
</reference>
<dbReference type="InterPro" id="IPR023393">
    <property type="entry name" value="START-like_dom_sf"/>
</dbReference>
<proteinExistence type="predicted"/>
<evidence type="ECO:0000313" key="2">
    <source>
        <dbReference type="EMBL" id="MBW89313.1"/>
    </source>
</evidence>
<dbReference type="InterPro" id="IPR000916">
    <property type="entry name" value="Bet_v_I/MLP"/>
</dbReference>
<feature type="domain" description="Bet v I/Major latex protein" evidence="1">
    <location>
        <begin position="3"/>
        <end position="65"/>
    </location>
</feature>
<dbReference type="GO" id="GO:0006952">
    <property type="term" value="P:defense response"/>
    <property type="evidence" value="ECO:0007669"/>
    <property type="project" value="InterPro"/>
</dbReference>
<dbReference type="AlphaFoldDB" id="A0A2P2J769"/>
<protein>
    <submittedName>
        <fullName evidence="2">MLP-like protein 423</fullName>
    </submittedName>
</protein>
<dbReference type="SUPFAM" id="SSF55961">
    <property type="entry name" value="Bet v1-like"/>
    <property type="match status" value="1"/>
</dbReference>
<dbReference type="Gene3D" id="3.30.530.20">
    <property type="match status" value="1"/>
</dbReference>
<accession>A0A2P2J769</accession>
<organism evidence="2">
    <name type="scientific">Rhizophora mucronata</name>
    <name type="common">Asiatic mangrove</name>
    <dbReference type="NCBI Taxonomy" id="61149"/>
    <lineage>
        <taxon>Eukaryota</taxon>
        <taxon>Viridiplantae</taxon>
        <taxon>Streptophyta</taxon>
        <taxon>Embryophyta</taxon>
        <taxon>Tracheophyta</taxon>
        <taxon>Spermatophyta</taxon>
        <taxon>Magnoliopsida</taxon>
        <taxon>eudicotyledons</taxon>
        <taxon>Gunneridae</taxon>
        <taxon>Pentapetalae</taxon>
        <taxon>rosids</taxon>
        <taxon>fabids</taxon>
        <taxon>Malpighiales</taxon>
        <taxon>Rhizophoraceae</taxon>
        <taxon>Rhizophora</taxon>
    </lineage>
</organism>
<dbReference type="PANTHER" id="PTHR31907">
    <property type="entry name" value="MLP-LIKE PROTEIN 423"/>
    <property type="match status" value="1"/>
</dbReference>
<name>A0A2P2J769_RHIMU</name>
<sequence>MACSGKLNVDIEVKSAADKFWECIRDSTTLFPKLFPQQYKSIEVLEGDGKAVGSVRLITYAEGNSAGFHSILIFVVIGRTMHC</sequence>
<evidence type="ECO:0000259" key="1">
    <source>
        <dbReference type="Pfam" id="PF00407"/>
    </source>
</evidence>
<dbReference type="InterPro" id="IPR051761">
    <property type="entry name" value="MLP-like_ligand-binding"/>
</dbReference>